<reference evidence="2" key="1">
    <citation type="submission" date="2022-10" db="EMBL/GenBank/DDBJ databases">
        <authorList>
            <person name="Wei X."/>
        </authorList>
    </citation>
    <scope>NUCLEOTIDE SEQUENCE</scope>
    <source>
        <strain evidence="2">SD2</strain>
    </source>
</reference>
<dbReference type="InterPro" id="IPR006379">
    <property type="entry name" value="HAD-SF_hydro_IIB"/>
</dbReference>
<accession>A0AAN1EDW4</accession>
<reference evidence="2" key="2">
    <citation type="submission" date="2022-11" db="EMBL/GenBank/DDBJ databases">
        <title>complete genomes of mycoplasma synoviae ZX313 strain and SD2 strain.</title>
        <authorList>
            <person name="Zhong Q."/>
        </authorList>
    </citation>
    <scope>NUCLEOTIDE SEQUENCE</scope>
    <source>
        <strain evidence="2">SD2</strain>
    </source>
</reference>
<dbReference type="Pfam" id="PF08282">
    <property type="entry name" value="Hydrolase_3"/>
    <property type="match status" value="1"/>
</dbReference>
<name>A0AAN1EDW4_MYCSY</name>
<dbReference type="Gene3D" id="3.40.50.1000">
    <property type="entry name" value="HAD superfamily/HAD-like"/>
    <property type="match status" value="1"/>
</dbReference>
<dbReference type="GO" id="GO:0005829">
    <property type="term" value="C:cytosol"/>
    <property type="evidence" value="ECO:0007669"/>
    <property type="project" value="TreeGrafter"/>
</dbReference>
<dbReference type="NCBIfam" id="TIGR01484">
    <property type="entry name" value="HAD-SF-IIB"/>
    <property type="match status" value="1"/>
</dbReference>
<gene>
    <name evidence="2" type="ORF">OIE46_03695</name>
</gene>
<keyword evidence="2" id="KW-0378">Hydrolase</keyword>
<evidence type="ECO:0000313" key="3">
    <source>
        <dbReference type="Proteomes" id="UP001164481"/>
    </source>
</evidence>
<dbReference type="EMBL" id="CP107525">
    <property type="protein sequence ID" value="UZW64445.1"/>
    <property type="molecule type" value="Genomic_DNA"/>
</dbReference>
<comment type="cofactor">
    <cofactor evidence="1">
        <name>Mg(2+)</name>
        <dbReference type="ChEBI" id="CHEBI:18420"/>
    </cofactor>
</comment>
<protein>
    <submittedName>
        <fullName evidence="2">HAD family hydrolase</fullName>
    </submittedName>
</protein>
<dbReference type="Proteomes" id="UP001164481">
    <property type="component" value="Chromosome"/>
</dbReference>
<evidence type="ECO:0000256" key="1">
    <source>
        <dbReference type="ARBA" id="ARBA00001946"/>
    </source>
</evidence>
<dbReference type="SUPFAM" id="SSF56784">
    <property type="entry name" value="HAD-like"/>
    <property type="match status" value="1"/>
</dbReference>
<dbReference type="RefSeq" id="WP_109537306.1">
    <property type="nucleotide sequence ID" value="NZ_CP012624.1"/>
</dbReference>
<evidence type="ECO:0000313" key="2">
    <source>
        <dbReference type="EMBL" id="UZW64445.1"/>
    </source>
</evidence>
<dbReference type="InterPro" id="IPR036412">
    <property type="entry name" value="HAD-like_sf"/>
</dbReference>
<organism evidence="2 3">
    <name type="scientific">Mycoplasmopsis synoviae</name>
    <name type="common">Mycoplasma synoviae</name>
    <dbReference type="NCBI Taxonomy" id="2109"/>
    <lineage>
        <taxon>Bacteria</taxon>
        <taxon>Bacillati</taxon>
        <taxon>Mycoplasmatota</taxon>
        <taxon>Mycoplasmoidales</taxon>
        <taxon>Metamycoplasmataceae</taxon>
        <taxon>Mycoplasmopsis</taxon>
    </lineage>
</organism>
<proteinExistence type="predicted"/>
<dbReference type="GO" id="GO:0016791">
    <property type="term" value="F:phosphatase activity"/>
    <property type="evidence" value="ECO:0007669"/>
    <property type="project" value="TreeGrafter"/>
</dbReference>
<dbReference type="PANTHER" id="PTHR10000:SF8">
    <property type="entry name" value="HAD SUPERFAMILY HYDROLASE-LIKE, TYPE 3"/>
    <property type="match status" value="1"/>
</dbReference>
<dbReference type="InterPro" id="IPR023214">
    <property type="entry name" value="HAD_sf"/>
</dbReference>
<dbReference type="Gene3D" id="3.30.1240.10">
    <property type="match status" value="1"/>
</dbReference>
<dbReference type="GO" id="GO:0000287">
    <property type="term" value="F:magnesium ion binding"/>
    <property type="evidence" value="ECO:0007669"/>
    <property type="project" value="TreeGrafter"/>
</dbReference>
<dbReference type="PANTHER" id="PTHR10000">
    <property type="entry name" value="PHOSPHOSERINE PHOSPHATASE"/>
    <property type="match status" value="1"/>
</dbReference>
<dbReference type="AlphaFoldDB" id="A0AAN1EDW4"/>
<sequence length="269" mass="30601">MFKPSAIFIDLDHTSLDARVNNKSVFSEKNRKAIIEINKEIPVVISTGRGLTSATKEIIDSVNLNSYVLWNGAKVVVDNEEVFLKEITQEIALEIFDEIAKFKSVMVLNSDFKNQSYFAWKSLRFVLKLLRFDSLKKYDEFDRESTIFKFIVFDLRKEKLFKIRKHLEEKFGNFVTITESGNKNNILEISAKGVSKASGNKIFCEHKNIDVTRAIHLGDAMNDASCVGVLGKTIAFANASDAFKKVADEVLPYTYENAGLARFLEQFKK</sequence>